<dbReference type="PANTHER" id="PTHR30126:SF88">
    <property type="entry name" value="TRANSCRIPTIONAL REGULATOR-RELATED"/>
    <property type="match status" value="1"/>
</dbReference>
<dbReference type="PANTHER" id="PTHR30126">
    <property type="entry name" value="HTH-TYPE TRANSCRIPTIONAL REGULATOR"/>
    <property type="match status" value="1"/>
</dbReference>
<dbReference type="Gene3D" id="3.40.190.290">
    <property type="match status" value="1"/>
</dbReference>
<comment type="similarity">
    <text evidence="1">Belongs to the LysR transcriptional regulatory family.</text>
</comment>
<dbReference type="InterPro" id="IPR036388">
    <property type="entry name" value="WH-like_DNA-bd_sf"/>
</dbReference>
<dbReference type="InterPro" id="IPR005119">
    <property type="entry name" value="LysR_subst-bd"/>
</dbReference>
<dbReference type="PROSITE" id="PS50931">
    <property type="entry name" value="HTH_LYSR"/>
    <property type="match status" value="1"/>
</dbReference>
<dbReference type="SUPFAM" id="SSF53850">
    <property type="entry name" value="Periplasmic binding protein-like II"/>
    <property type="match status" value="1"/>
</dbReference>
<evidence type="ECO:0000256" key="1">
    <source>
        <dbReference type="ARBA" id="ARBA00009437"/>
    </source>
</evidence>
<dbReference type="Proteomes" id="UP001569414">
    <property type="component" value="Unassembled WGS sequence"/>
</dbReference>
<name>A0ABV4NQW6_9GAMM</name>
<evidence type="ECO:0000256" key="2">
    <source>
        <dbReference type="ARBA" id="ARBA00023015"/>
    </source>
</evidence>
<dbReference type="RefSeq" id="WP_371844213.1">
    <property type="nucleotide sequence ID" value="NZ_JBGMEL010000014.1"/>
</dbReference>
<sequence length="314" mass="34677">MPSQFGNQYSTNPKITLEQWRCLVAVVEGGGYAQAAERLHKSQSSVSYAVQKLESVLGVAAFTISGRKAVLTTAGDMLYRHARQLLEDASALELSARRASVGWESQISISVEVLFPMWLMLDCLALFGEESPQTRVEVYETVISGALEVLQKGKVDFAIDPRIPLGHNGELLPASPRVIPVAHPEHPLHQLNRTLTVNDLRNYRHLLVRDSNPQSDGKTLTVEVAKRWTLSNISSVIGAACKGHGFSWLPKDKILNELSEKSLKILPLQGGSERVVPMYLIYPNRDDIGPGARRLAEIIRQRLGELEANEQASP</sequence>
<evidence type="ECO:0000313" key="7">
    <source>
        <dbReference type="Proteomes" id="UP001569414"/>
    </source>
</evidence>
<dbReference type="InterPro" id="IPR036390">
    <property type="entry name" value="WH_DNA-bd_sf"/>
</dbReference>
<accession>A0ABV4NQW6</accession>
<keyword evidence="2" id="KW-0805">Transcription regulation</keyword>
<reference evidence="6 7" key="1">
    <citation type="submission" date="2024-08" db="EMBL/GenBank/DDBJ databases">
        <authorList>
            <person name="Ishaq N."/>
        </authorList>
    </citation>
    <scope>NUCLEOTIDE SEQUENCE [LARGE SCALE GENOMIC DNA]</scope>
    <source>
        <strain evidence="6 7">JCM 30400</strain>
    </source>
</reference>
<dbReference type="Pfam" id="PF03466">
    <property type="entry name" value="LysR_substrate"/>
    <property type="match status" value="1"/>
</dbReference>
<evidence type="ECO:0000259" key="5">
    <source>
        <dbReference type="PROSITE" id="PS50931"/>
    </source>
</evidence>
<organism evidence="6 7">
    <name type="scientific">Microbulbifer echini</name>
    <dbReference type="NCBI Taxonomy" id="1529067"/>
    <lineage>
        <taxon>Bacteria</taxon>
        <taxon>Pseudomonadati</taxon>
        <taxon>Pseudomonadota</taxon>
        <taxon>Gammaproteobacteria</taxon>
        <taxon>Cellvibrionales</taxon>
        <taxon>Microbulbiferaceae</taxon>
        <taxon>Microbulbifer</taxon>
    </lineage>
</organism>
<dbReference type="InterPro" id="IPR000847">
    <property type="entry name" value="LysR_HTH_N"/>
</dbReference>
<gene>
    <name evidence="6" type="ORF">ACCI51_14205</name>
</gene>
<comment type="caution">
    <text evidence="6">The sequence shown here is derived from an EMBL/GenBank/DDBJ whole genome shotgun (WGS) entry which is preliminary data.</text>
</comment>
<proteinExistence type="inferred from homology"/>
<dbReference type="EMBL" id="JBGMEL010000014">
    <property type="protein sequence ID" value="MFA0791705.1"/>
    <property type="molecule type" value="Genomic_DNA"/>
</dbReference>
<keyword evidence="7" id="KW-1185">Reference proteome</keyword>
<dbReference type="Pfam" id="PF00126">
    <property type="entry name" value="HTH_1"/>
    <property type="match status" value="1"/>
</dbReference>
<feature type="domain" description="HTH lysR-type" evidence="5">
    <location>
        <begin position="15"/>
        <end position="72"/>
    </location>
</feature>
<keyword evidence="3" id="KW-0238">DNA-binding</keyword>
<keyword evidence="4" id="KW-0804">Transcription</keyword>
<evidence type="ECO:0000256" key="3">
    <source>
        <dbReference type="ARBA" id="ARBA00023125"/>
    </source>
</evidence>
<dbReference type="SUPFAM" id="SSF46785">
    <property type="entry name" value="Winged helix' DNA-binding domain"/>
    <property type="match status" value="1"/>
</dbReference>
<protein>
    <submittedName>
        <fullName evidence="6">LysR family transcriptional regulator</fullName>
    </submittedName>
</protein>
<evidence type="ECO:0000313" key="6">
    <source>
        <dbReference type="EMBL" id="MFA0791705.1"/>
    </source>
</evidence>
<evidence type="ECO:0000256" key="4">
    <source>
        <dbReference type="ARBA" id="ARBA00023163"/>
    </source>
</evidence>
<dbReference type="Gene3D" id="1.10.10.10">
    <property type="entry name" value="Winged helix-like DNA-binding domain superfamily/Winged helix DNA-binding domain"/>
    <property type="match status" value="1"/>
</dbReference>